<protein>
    <submittedName>
        <fullName evidence="8">MFS transporter</fullName>
    </submittedName>
</protein>
<feature type="transmembrane region" description="Helical" evidence="6">
    <location>
        <begin position="398"/>
        <end position="417"/>
    </location>
</feature>
<feature type="transmembrane region" description="Helical" evidence="6">
    <location>
        <begin position="423"/>
        <end position="443"/>
    </location>
</feature>
<dbReference type="RefSeq" id="WP_221023123.1">
    <property type="nucleotide sequence ID" value="NZ_JAIEZQ010000001.1"/>
</dbReference>
<dbReference type="Pfam" id="PF11700">
    <property type="entry name" value="ATG22"/>
    <property type="match status" value="1"/>
</dbReference>
<dbReference type="Gene3D" id="1.20.1250.20">
    <property type="entry name" value="MFS general substrate transporter like domains"/>
    <property type="match status" value="1"/>
</dbReference>
<keyword evidence="2" id="KW-0813">Transport</keyword>
<name>A0ABS7RE70_9ACTN</name>
<dbReference type="InterPro" id="IPR024671">
    <property type="entry name" value="Atg22-like"/>
</dbReference>
<feature type="domain" description="Major facilitator superfamily (MFS) profile" evidence="7">
    <location>
        <begin position="268"/>
        <end position="462"/>
    </location>
</feature>
<gene>
    <name evidence="8" type="ORF">K1X13_00605</name>
</gene>
<organism evidence="8 9">
    <name type="scientific">Nocardioides jiangsuensis</name>
    <dbReference type="NCBI Taxonomy" id="2866161"/>
    <lineage>
        <taxon>Bacteria</taxon>
        <taxon>Bacillati</taxon>
        <taxon>Actinomycetota</taxon>
        <taxon>Actinomycetes</taxon>
        <taxon>Propionibacteriales</taxon>
        <taxon>Nocardioidaceae</taxon>
        <taxon>Nocardioides</taxon>
    </lineage>
</organism>
<feature type="transmembrane region" description="Helical" evidence="6">
    <location>
        <begin position="305"/>
        <end position="323"/>
    </location>
</feature>
<reference evidence="8 9" key="1">
    <citation type="submission" date="2021-08" db="EMBL/GenBank/DDBJ databases">
        <title>Nocardioides bacterium WL0053 sp. nov., isolated from the sediment.</title>
        <authorList>
            <person name="Wang L."/>
            <person name="Zhang D."/>
            <person name="Zhang A."/>
        </authorList>
    </citation>
    <scope>NUCLEOTIDE SEQUENCE [LARGE SCALE GENOMIC DNA]</scope>
    <source>
        <strain evidence="8 9">WL0053</strain>
    </source>
</reference>
<evidence type="ECO:0000313" key="8">
    <source>
        <dbReference type="EMBL" id="MBY9073309.1"/>
    </source>
</evidence>
<evidence type="ECO:0000313" key="9">
    <source>
        <dbReference type="Proteomes" id="UP000754710"/>
    </source>
</evidence>
<feature type="transmembrane region" description="Helical" evidence="6">
    <location>
        <begin position="120"/>
        <end position="136"/>
    </location>
</feature>
<evidence type="ECO:0000259" key="7">
    <source>
        <dbReference type="PROSITE" id="PS50850"/>
    </source>
</evidence>
<evidence type="ECO:0000256" key="5">
    <source>
        <dbReference type="ARBA" id="ARBA00023136"/>
    </source>
</evidence>
<feature type="transmembrane region" description="Helical" evidence="6">
    <location>
        <begin position="335"/>
        <end position="352"/>
    </location>
</feature>
<dbReference type="InterPro" id="IPR036259">
    <property type="entry name" value="MFS_trans_sf"/>
</dbReference>
<keyword evidence="9" id="KW-1185">Reference proteome</keyword>
<dbReference type="EMBL" id="JAIEZQ010000001">
    <property type="protein sequence ID" value="MBY9073309.1"/>
    <property type="molecule type" value="Genomic_DNA"/>
</dbReference>
<sequence length="462" mass="49830">MTIDNPTGPVGIADLSPLSRRKEQRAWYWYDWANSAYVTTTAAVLFSPYLTSVAEVAACGEAGTPENPCTTHLSVLGLGISPGSLVFYIVTVATILSALVLPVVGAAADRSARKKNMMGGFAWAGSLSAGLMFFVAGSNWQLGAVLLLVATLCLGASLVVYDAILCEIATPDERDRVSSRGWALGYLGGGLLLALNFGLLTVMADDTGLAVRICLLSAGLWWAAFTLIPFLGVRNREPRNVVPEPGSLVRQSFGQLWQTLRDLRSYPVTLTFLVAYLFYNDGIQTVIFASSVYGEKQLGFEKATVLQAFLVVQFVGILGALLFGKVAERVGSRKVILGGLLVWMLVVVAAYFTPERTFVLFLVLAVGIGLVLGGTQALSRSFFSLLIPRGREAEYFSLYQACERGTSWLGTLVFGLVHQVTDSYRPAIFALILFFVVGFLLLARVDPERGIREAGNTPPVVV</sequence>
<feature type="transmembrane region" description="Helical" evidence="6">
    <location>
        <begin position="142"/>
        <end position="161"/>
    </location>
</feature>
<feature type="transmembrane region" description="Helical" evidence="6">
    <location>
        <begin position="270"/>
        <end position="293"/>
    </location>
</feature>
<feature type="transmembrane region" description="Helical" evidence="6">
    <location>
        <begin position="85"/>
        <end position="108"/>
    </location>
</feature>
<keyword evidence="4 6" id="KW-1133">Transmembrane helix</keyword>
<evidence type="ECO:0000256" key="4">
    <source>
        <dbReference type="ARBA" id="ARBA00022989"/>
    </source>
</evidence>
<dbReference type="Proteomes" id="UP000754710">
    <property type="component" value="Unassembled WGS sequence"/>
</dbReference>
<keyword evidence="3 6" id="KW-0812">Transmembrane</keyword>
<dbReference type="PANTHER" id="PTHR23519">
    <property type="entry name" value="AUTOPHAGY-RELATED PROTEIN 22"/>
    <property type="match status" value="1"/>
</dbReference>
<accession>A0ABS7RE70</accession>
<evidence type="ECO:0000256" key="1">
    <source>
        <dbReference type="ARBA" id="ARBA00004651"/>
    </source>
</evidence>
<dbReference type="InterPro" id="IPR020846">
    <property type="entry name" value="MFS_dom"/>
</dbReference>
<dbReference type="InterPro" id="IPR050495">
    <property type="entry name" value="ATG22/LtaA_families"/>
</dbReference>
<feature type="transmembrane region" description="Helical" evidence="6">
    <location>
        <begin position="182"/>
        <end position="203"/>
    </location>
</feature>
<proteinExistence type="predicted"/>
<dbReference type="PANTHER" id="PTHR23519:SF1">
    <property type="entry name" value="AUTOPHAGY-RELATED PROTEIN 22"/>
    <property type="match status" value="1"/>
</dbReference>
<dbReference type="SUPFAM" id="SSF103473">
    <property type="entry name" value="MFS general substrate transporter"/>
    <property type="match status" value="1"/>
</dbReference>
<keyword evidence="5 6" id="KW-0472">Membrane</keyword>
<evidence type="ECO:0000256" key="3">
    <source>
        <dbReference type="ARBA" id="ARBA00022692"/>
    </source>
</evidence>
<comment type="caution">
    <text evidence="8">The sequence shown here is derived from an EMBL/GenBank/DDBJ whole genome shotgun (WGS) entry which is preliminary data.</text>
</comment>
<feature type="transmembrane region" description="Helical" evidence="6">
    <location>
        <begin position="358"/>
        <end position="378"/>
    </location>
</feature>
<dbReference type="PROSITE" id="PS50850">
    <property type="entry name" value="MFS"/>
    <property type="match status" value="1"/>
</dbReference>
<feature type="transmembrane region" description="Helical" evidence="6">
    <location>
        <begin position="209"/>
        <end position="231"/>
    </location>
</feature>
<evidence type="ECO:0000256" key="2">
    <source>
        <dbReference type="ARBA" id="ARBA00022448"/>
    </source>
</evidence>
<comment type="subcellular location">
    <subcellularLocation>
        <location evidence="1">Cell membrane</location>
        <topology evidence="1">Multi-pass membrane protein</topology>
    </subcellularLocation>
</comment>
<evidence type="ECO:0000256" key="6">
    <source>
        <dbReference type="SAM" id="Phobius"/>
    </source>
</evidence>